<dbReference type="Gene3D" id="2.60.40.3440">
    <property type="match status" value="1"/>
</dbReference>
<dbReference type="EMBL" id="JEMY01000011">
    <property type="protein sequence ID" value="EXI89955.1"/>
    <property type="molecule type" value="Genomic_DNA"/>
</dbReference>
<dbReference type="InterPro" id="IPR008965">
    <property type="entry name" value="CBM2/CBM3_carb-bd_dom_sf"/>
</dbReference>
<dbReference type="GO" id="GO:0000272">
    <property type="term" value="P:polysaccharide catabolic process"/>
    <property type="evidence" value="ECO:0007669"/>
    <property type="project" value="InterPro"/>
</dbReference>
<dbReference type="InterPro" id="IPR036439">
    <property type="entry name" value="Dockerin_dom_sf"/>
</dbReference>
<dbReference type="InterPro" id="IPR002102">
    <property type="entry name" value="Cohesin_dom"/>
</dbReference>
<dbReference type="eggNOG" id="COG5184">
    <property type="taxonomic scope" value="Bacteria"/>
</dbReference>
<dbReference type="InterPro" id="IPR018247">
    <property type="entry name" value="EF_Hand_1_Ca_BS"/>
</dbReference>
<dbReference type="InterPro" id="IPR015919">
    <property type="entry name" value="Cadherin-like_sf"/>
</dbReference>
<dbReference type="Gene3D" id="1.10.1330.10">
    <property type="entry name" value="Dockerin domain"/>
    <property type="match status" value="1"/>
</dbReference>
<dbReference type="Pfam" id="PF05345">
    <property type="entry name" value="He_PIG"/>
    <property type="match status" value="1"/>
</dbReference>
<dbReference type="AlphaFoldDB" id="A0A011QLT1"/>
<proteinExistence type="predicted"/>
<dbReference type="CDD" id="cd00146">
    <property type="entry name" value="PKD"/>
    <property type="match status" value="1"/>
</dbReference>
<dbReference type="GO" id="GO:0005509">
    <property type="term" value="F:calcium ion binding"/>
    <property type="evidence" value="ECO:0007669"/>
    <property type="project" value="InterPro"/>
</dbReference>
<dbReference type="SUPFAM" id="SSF49299">
    <property type="entry name" value="PKD domain"/>
    <property type="match status" value="1"/>
</dbReference>
<dbReference type="Pfam" id="PF18911">
    <property type="entry name" value="PKD_4"/>
    <property type="match status" value="1"/>
</dbReference>
<keyword evidence="4" id="KW-1185">Reference proteome</keyword>
<dbReference type="Gene3D" id="2.60.40.680">
    <property type="match status" value="2"/>
</dbReference>
<reference evidence="3" key="1">
    <citation type="submission" date="2014-02" db="EMBL/GenBank/DDBJ databases">
        <title>Expanding our view of genomic diversity in Candidatus Accumulibacter clades.</title>
        <authorList>
            <person name="Skennerton C.T."/>
            <person name="Barr J.J."/>
            <person name="Slater F.R."/>
            <person name="Bond P.L."/>
            <person name="Tyson G.W."/>
        </authorList>
    </citation>
    <scope>NUCLEOTIDE SEQUENCE [LARGE SCALE GENOMIC DNA]</scope>
</reference>
<dbReference type="PROSITE" id="PS00018">
    <property type="entry name" value="EF_HAND_1"/>
    <property type="match status" value="1"/>
</dbReference>
<comment type="caution">
    <text evidence="3">The sequence shown here is derived from an EMBL/GenBank/DDBJ whole genome shotgun (WGS) entry which is preliminary data.</text>
</comment>
<organism evidence="3 4">
    <name type="scientific">Accumulibacter regalis</name>
    <dbReference type="NCBI Taxonomy" id="522306"/>
    <lineage>
        <taxon>Bacteria</taxon>
        <taxon>Pseudomonadati</taxon>
        <taxon>Pseudomonadota</taxon>
        <taxon>Betaproteobacteria</taxon>
        <taxon>Candidatus Accumulibacter</taxon>
    </lineage>
</organism>
<protein>
    <submittedName>
        <fullName evidence="3">Cohesin domain protein</fullName>
    </submittedName>
</protein>
<dbReference type="InterPro" id="IPR035986">
    <property type="entry name" value="PKD_dom_sf"/>
</dbReference>
<evidence type="ECO:0000256" key="1">
    <source>
        <dbReference type="SAM" id="MobiDB-lite"/>
    </source>
</evidence>
<dbReference type="PATRIC" id="fig|1454004.3.peg.1193"/>
<dbReference type="GO" id="GO:0016020">
    <property type="term" value="C:membrane"/>
    <property type="evidence" value="ECO:0007669"/>
    <property type="project" value="InterPro"/>
</dbReference>
<dbReference type="SUPFAM" id="SSF49313">
    <property type="entry name" value="Cadherin-like"/>
    <property type="match status" value="1"/>
</dbReference>
<evidence type="ECO:0000313" key="4">
    <source>
        <dbReference type="Proteomes" id="UP000022141"/>
    </source>
</evidence>
<dbReference type="SUPFAM" id="SSF49384">
    <property type="entry name" value="Carbohydrate-binding domain"/>
    <property type="match status" value="1"/>
</dbReference>
<feature type="region of interest" description="Disordered" evidence="1">
    <location>
        <begin position="1"/>
        <end position="22"/>
    </location>
</feature>
<dbReference type="InterPro" id="IPR000601">
    <property type="entry name" value="PKD_dom"/>
</dbReference>
<dbReference type="Pfam" id="PF00963">
    <property type="entry name" value="Cohesin"/>
    <property type="match status" value="2"/>
</dbReference>
<dbReference type="Gene3D" id="2.60.40.10">
    <property type="entry name" value="Immunoglobulins"/>
    <property type="match status" value="2"/>
</dbReference>
<dbReference type="GO" id="GO:0030246">
    <property type="term" value="F:carbohydrate binding"/>
    <property type="evidence" value="ECO:0007669"/>
    <property type="project" value="InterPro"/>
</dbReference>
<dbReference type="eggNOG" id="COG2931">
    <property type="taxonomic scope" value="Bacteria"/>
</dbReference>
<accession>A0A011QLT1</accession>
<dbReference type="InterPro" id="IPR013783">
    <property type="entry name" value="Ig-like_fold"/>
</dbReference>
<dbReference type="PROSITE" id="PS50093">
    <property type="entry name" value="PKD"/>
    <property type="match status" value="1"/>
</dbReference>
<dbReference type="Proteomes" id="UP000022141">
    <property type="component" value="Unassembled WGS sequence"/>
</dbReference>
<evidence type="ECO:0000259" key="2">
    <source>
        <dbReference type="PROSITE" id="PS50093"/>
    </source>
</evidence>
<dbReference type="Pfam" id="PF17963">
    <property type="entry name" value="Big_9"/>
    <property type="match status" value="1"/>
</dbReference>
<name>A0A011QLT1_ACCRE</name>
<gene>
    <name evidence="3" type="ORF">AW11_01137</name>
</gene>
<feature type="domain" description="PKD" evidence="2">
    <location>
        <begin position="206"/>
        <end position="273"/>
    </location>
</feature>
<dbReference type="eggNOG" id="COG1572">
    <property type="taxonomic scope" value="Bacteria"/>
</dbReference>
<sequence>MNDAPVATDDAYTQDEDTPLSIPASGVLGNDSDIDSATLTAVLIDGPQHGTLELAADGGFLYTPDADYFGSDSFTYRANDGQADSNQALVMLTIQAVNDAPRLDPIANRTVEEGSLLSITVSAFDVESDALSFSLDSAPAGATIDAGSGLLTWTPADGPAGAQIIVRATDAAGAFTTAMLNVSIVNVAPTVLLSGPGSVGQAQIYTLNLSASDPGEDSISGWSIAWGDGSIEDVPGNQSTVTHSYAASGPTTVFAMATDEDGSYRSNTLQVEVNAAETFIVTSFVPTPTGFEVMFNRAVDSSVLNLYDAEAVYLGAPDLTLVGLASGFVTGSLVPDANGQRLTFIRSGGILLPDDYVLRLESGANAFKDLAGRTLDGNRDGLAGDAFEATFAGGGAGRALSLPDFMRGPGQSVDLTACSQGGFLPLYLSDGSGVTSVEFTLTYDPTALVVQGVSAGADLPANATIEDLSAANGVLKVRITSPITLAAGKVQLLNIAAWVPATAVYGVKEVLDLDAVIVDGAAAVGDDALHLVGYIGDASGNGAYSTLDGQQIQRVIVNLDSGFAAYPNVDPLIVADINGSGMLTSIDVSRLMQEVSYLNGATTVDRLEIPPIPTGIGPLSFSGPDPRVDIPINATAGQGELVSVPVRIDTAAGLESVQLRIGYDASRFDLIAVRRGTITGDFGWFISGNAPGWISVDMARLSALQDGSGSLLDIDLRTRVDAAPGVTAIDLQYALLNDGRLSLNVAPLLGTDETDGRITIVGAAAAAVLIAAPVAQTLSQTQLLQTQQPIFDLLGQQLAPVSNAGTPPSPIIDFSTRFSLPTTASRALAVDSKSKPWLNDYLGNVGQARKALPNAGLKITIPVSPEVSALRSAMRV</sequence>
<dbReference type="STRING" id="1454004.AW11_01137"/>
<evidence type="ECO:0000313" key="3">
    <source>
        <dbReference type="EMBL" id="EXI89955.1"/>
    </source>
</evidence>